<name>A0AAV9IKV2_9RHOD</name>
<feature type="transmembrane region" description="Helical" evidence="5">
    <location>
        <begin position="363"/>
        <end position="383"/>
    </location>
</feature>
<evidence type="ECO:0000256" key="5">
    <source>
        <dbReference type="SAM" id="Phobius"/>
    </source>
</evidence>
<proteinExistence type="predicted"/>
<dbReference type="Proteomes" id="UP001300502">
    <property type="component" value="Unassembled WGS sequence"/>
</dbReference>
<feature type="transmembrane region" description="Helical" evidence="5">
    <location>
        <begin position="242"/>
        <end position="266"/>
    </location>
</feature>
<keyword evidence="2 5" id="KW-0812">Transmembrane</keyword>
<dbReference type="SUPFAM" id="SSF103473">
    <property type="entry name" value="MFS general substrate transporter"/>
    <property type="match status" value="1"/>
</dbReference>
<evidence type="ECO:0000256" key="4">
    <source>
        <dbReference type="ARBA" id="ARBA00023136"/>
    </source>
</evidence>
<dbReference type="Pfam" id="PF13000">
    <property type="entry name" value="Acatn"/>
    <property type="match status" value="3"/>
</dbReference>
<dbReference type="GO" id="GO:0035348">
    <property type="term" value="P:acetyl-CoA transmembrane transport"/>
    <property type="evidence" value="ECO:0007669"/>
    <property type="project" value="InterPro"/>
</dbReference>
<evidence type="ECO:0000313" key="7">
    <source>
        <dbReference type="Proteomes" id="UP001300502"/>
    </source>
</evidence>
<feature type="transmembrane region" description="Helical" evidence="5">
    <location>
        <begin position="163"/>
        <end position="184"/>
    </location>
</feature>
<dbReference type="GO" id="GO:0008521">
    <property type="term" value="F:acetyl-CoA transmembrane transporter activity"/>
    <property type="evidence" value="ECO:0007669"/>
    <property type="project" value="InterPro"/>
</dbReference>
<keyword evidence="3 5" id="KW-1133">Transmembrane helix</keyword>
<feature type="transmembrane region" description="Helical" evidence="5">
    <location>
        <begin position="67"/>
        <end position="90"/>
    </location>
</feature>
<organism evidence="6 7">
    <name type="scientific">Galdieria yellowstonensis</name>
    <dbReference type="NCBI Taxonomy" id="3028027"/>
    <lineage>
        <taxon>Eukaryota</taxon>
        <taxon>Rhodophyta</taxon>
        <taxon>Bangiophyceae</taxon>
        <taxon>Galdieriales</taxon>
        <taxon>Galdieriaceae</taxon>
        <taxon>Galdieria</taxon>
    </lineage>
</organism>
<evidence type="ECO:0000313" key="6">
    <source>
        <dbReference type="EMBL" id="KAK4527903.1"/>
    </source>
</evidence>
<keyword evidence="4 5" id="KW-0472">Membrane</keyword>
<comment type="caution">
    <text evidence="6">The sequence shown here is derived from an EMBL/GenBank/DDBJ whole genome shotgun (WGS) entry which is preliminary data.</text>
</comment>
<dbReference type="PANTHER" id="PTHR12778:SF9">
    <property type="entry name" value="ACETYL-COENZYME A TRANSPORTER 1"/>
    <property type="match status" value="1"/>
</dbReference>
<evidence type="ECO:0000256" key="1">
    <source>
        <dbReference type="ARBA" id="ARBA00004141"/>
    </source>
</evidence>
<sequence length="524" mass="59390">MKRQLAGSKFLERQFGIVSSHHSEQTTVESKHKKCASEGNRKDMIATRQLDKVSKVHGYLKNEIPSLVLLTSLYFLQGLPMGLMFGSIPFLLQERASYTQIGIFTLATYPYSLKLLWSPLVDGYYSKKIGRRKTWIIPAQTLSGLFLVLWANKIQSWVENVQMIPLTVVSFLLVLMVATQDIAVDGWALSMLSKNFIGYSSTCQSLGVTCGFFSSFTGFLALSDEHFCNTYIRYFIGGHGALLSLSGMLILTGILYLCLTIVLVILRREDPPTKSTCKVSTFFLQLYRLLHLRNMKTLIGVLLVAKVAFAVQDNVYSLKLLERGFRRQDLAFVAIFQLPVQLLGTILIGRWCAGVNPLSPYLAGYKLRLFLTIPCTFLVFILKNNNQPRYFLWVVVLNILYHFASDVLMFVSMGAYFARISDENIGGTYLTLLNTLQNLGGTWPKLLALFFVDRLTWKHCESVSSVAMEQVATEPMMVCKVWVDGFYLCSFLCLIVGLLLMPWIQRRIRYLEALSPESFSLDEH</sequence>
<gene>
    <name evidence="6" type="ORF">GAYE_SCF46G5836</name>
</gene>
<protein>
    <recommendedName>
        <fullName evidence="8">Acetyl-CoA transporter</fullName>
    </recommendedName>
</protein>
<accession>A0AAV9IKV2</accession>
<feature type="transmembrane region" description="Helical" evidence="5">
    <location>
        <begin position="134"/>
        <end position="151"/>
    </location>
</feature>
<feature type="transmembrane region" description="Helical" evidence="5">
    <location>
        <begin position="330"/>
        <end position="351"/>
    </location>
</feature>
<dbReference type="InterPro" id="IPR036259">
    <property type="entry name" value="MFS_trans_sf"/>
</dbReference>
<comment type="subcellular location">
    <subcellularLocation>
        <location evidence="1">Membrane</location>
        <topology evidence="1">Multi-pass membrane protein</topology>
    </subcellularLocation>
</comment>
<dbReference type="InterPro" id="IPR004752">
    <property type="entry name" value="AmpG_permease/AT-1"/>
</dbReference>
<keyword evidence="7" id="KW-1185">Reference proteome</keyword>
<reference evidence="6 7" key="1">
    <citation type="submission" date="2022-07" db="EMBL/GenBank/DDBJ databases">
        <title>Genome-wide signatures of adaptation to extreme environments.</title>
        <authorList>
            <person name="Cho C.H."/>
            <person name="Yoon H.S."/>
        </authorList>
    </citation>
    <scope>NUCLEOTIDE SEQUENCE [LARGE SCALE GENOMIC DNA]</scope>
    <source>
        <strain evidence="6 7">108.79 E11</strain>
    </source>
</reference>
<evidence type="ECO:0000256" key="3">
    <source>
        <dbReference type="ARBA" id="ARBA00022989"/>
    </source>
</evidence>
<evidence type="ECO:0000256" key="2">
    <source>
        <dbReference type="ARBA" id="ARBA00022692"/>
    </source>
</evidence>
<feature type="transmembrane region" description="Helical" evidence="5">
    <location>
        <begin position="390"/>
        <end position="418"/>
    </location>
</feature>
<dbReference type="GO" id="GO:0016020">
    <property type="term" value="C:membrane"/>
    <property type="evidence" value="ECO:0007669"/>
    <property type="project" value="UniProtKB-SubCell"/>
</dbReference>
<feature type="transmembrane region" description="Helical" evidence="5">
    <location>
        <begin position="96"/>
        <end position="113"/>
    </location>
</feature>
<dbReference type="PANTHER" id="PTHR12778">
    <property type="entry name" value="SOLUTE CARRIER FAMILY 33 ACETYL-COA TRANSPORTER -RELATED"/>
    <property type="match status" value="1"/>
</dbReference>
<feature type="transmembrane region" description="Helical" evidence="5">
    <location>
        <begin position="485"/>
        <end position="504"/>
    </location>
</feature>
<feature type="transmembrane region" description="Helical" evidence="5">
    <location>
        <begin position="196"/>
        <end position="222"/>
    </location>
</feature>
<dbReference type="InterPro" id="IPR024371">
    <property type="entry name" value="AcetylCoA_trans_1-like"/>
</dbReference>
<evidence type="ECO:0008006" key="8">
    <source>
        <dbReference type="Google" id="ProtNLM"/>
    </source>
</evidence>
<dbReference type="Gene3D" id="1.20.1250.20">
    <property type="entry name" value="MFS general substrate transporter like domains"/>
    <property type="match status" value="1"/>
</dbReference>
<dbReference type="AlphaFoldDB" id="A0AAV9IKV2"/>
<dbReference type="EMBL" id="JANCYU010000057">
    <property type="protein sequence ID" value="KAK4527903.1"/>
    <property type="molecule type" value="Genomic_DNA"/>
</dbReference>